<keyword evidence="7 14" id="KW-0472">Membrane</keyword>
<evidence type="ECO:0000256" key="7">
    <source>
        <dbReference type="ARBA" id="ARBA00023136"/>
    </source>
</evidence>
<dbReference type="InterPro" id="IPR036055">
    <property type="entry name" value="LDL_receptor-like_sf"/>
</dbReference>
<organism evidence="16">
    <name type="scientific">Reticulitermes speratus</name>
    <dbReference type="NCBI Taxonomy" id="60591"/>
    <lineage>
        <taxon>Eukaryota</taxon>
        <taxon>Metazoa</taxon>
        <taxon>Ecdysozoa</taxon>
        <taxon>Arthropoda</taxon>
        <taxon>Hexapoda</taxon>
        <taxon>Insecta</taxon>
        <taxon>Pterygota</taxon>
        <taxon>Neoptera</taxon>
        <taxon>Polyneoptera</taxon>
        <taxon>Dictyoptera</taxon>
        <taxon>Blattodea</taxon>
        <taxon>Blattoidea</taxon>
        <taxon>Termitoidae</taxon>
        <taxon>Rhinotermitidae</taxon>
        <taxon>Reticulitermes</taxon>
        <taxon>Frontotermes</taxon>
    </lineage>
</organism>
<gene>
    <name evidence="16" type="primary">LRP7</name>
</gene>
<keyword evidence="2 14" id="KW-0812">Transmembrane</keyword>
<dbReference type="PROSITE" id="PS50068">
    <property type="entry name" value="LDLRA_2"/>
    <property type="match status" value="4"/>
</dbReference>
<feature type="disulfide bond" evidence="12">
    <location>
        <begin position="511"/>
        <end position="526"/>
    </location>
</feature>
<dbReference type="SUPFAM" id="SSF63501">
    <property type="entry name" value="Frizzled cysteine-rich domain"/>
    <property type="match status" value="1"/>
</dbReference>
<accession>A0A1V1FTH6</accession>
<keyword evidence="5" id="KW-0735">Signal-anchor</keyword>
<feature type="transmembrane region" description="Helical" evidence="14">
    <location>
        <begin position="39"/>
        <end position="58"/>
    </location>
</feature>
<keyword evidence="16" id="KW-0449">Lipoprotein</keyword>
<keyword evidence="3" id="KW-0732">Signal</keyword>
<dbReference type="CDD" id="cd07066">
    <property type="entry name" value="CRD_FZ"/>
    <property type="match status" value="1"/>
</dbReference>
<dbReference type="FunFam" id="4.10.400.10:FF:000034">
    <property type="entry name" value="Low-density lipoprotein receptor-related protein 2"/>
    <property type="match status" value="1"/>
</dbReference>
<dbReference type="Gene3D" id="4.10.400.10">
    <property type="entry name" value="Low-density Lipoprotein Receptor"/>
    <property type="match status" value="4"/>
</dbReference>
<evidence type="ECO:0000256" key="2">
    <source>
        <dbReference type="ARBA" id="ARBA00022692"/>
    </source>
</evidence>
<evidence type="ECO:0000256" key="5">
    <source>
        <dbReference type="ARBA" id="ARBA00022968"/>
    </source>
</evidence>
<comment type="caution">
    <text evidence="12">Lacks conserved residue(s) required for the propagation of feature annotation.</text>
</comment>
<dbReference type="Pfam" id="PF01392">
    <property type="entry name" value="Fz"/>
    <property type="match status" value="1"/>
</dbReference>
<feature type="disulfide bond" evidence="12">
    <location>
        <begin position="464"/>
        <end position="479"/>
    </location>
</feature>
<protein>
    <submittedName>
        <fullName evidence="16">Putative low-density lipoprotein receptor-related protein 7</fullName>
    </submittedName>
</protein>
<sequence length="581" mass="63898">MRKNRPIITGASTDAIYRVDNESLDCWQVTKRKCRAARWLFLLLAALLVVGIVIYFLVIDMKVMAPVLTGSPEDQQVIDQLKAVISEVTTDDVVTLNGDVILDVDQITYIEGQFHITKEPNTTVSGTESPLNSSHQNTIEIVQVPSLGTTQSGTSDIYKESLFTSGTNVPQSNGISTTRAPSDVTLLQTNNFSPTFDAKFFYPTSKLYNKPTVQQDEQANNTGSATALPLIRKGNRTNNKIAGNESRKNQVTPPLQNPVSPTLPSSTHVRHDISEILHQNETESLCFSPHLTMCRGTLPYDLTTLPLLPGVSKLADLDTALPYFELIVESGCSARARQFVCPILEPECRPKGETLLPPCRKACKAVAEECADFILATLDLSQVFHCDLYPDTDDPTKCVNWARGETCMANEFHCPDGTCIPTRWQCDGVSDCLYAADEMNCTQCKNGGFRCDRDDTCIPFRWRCDGQQDCSDGLDEVNCPTQEGVAIKNECHAEDFKCRDSGYCIPSLLRCNGVSDCTDSSDEENCKIIKTHQLTAMPHTSPCPAGELRCLDGRCIILQQLCDGKEDCSDGADEVNCSIGV</sequence>
<dbReference type="InterPro" id="IPR020067">
    <property type="entry name" value="Frizzled_dom"/>
</dbReference>
<evidence type="ECO:0000256" key="8">
    <source>
        <dbReference type="ARBA" id="ARBA00023157"/>
    </source>
</evidence>
<dbReference type="GO" id="GO:0005041">
    <property type="term" value="F:low-density lipoprotein particle receptor activity"/>
    <property type="evidence" value="ECO:0007669"/>
    <property type="project" value="TreeGrafter"/>
</dbReference>
<dbReference type="PANTHER" id="PTHR22722:SF5">
    <property type="entry name" value="LOW-DENSITY LIPOPROTEIN RECEPTOR-RELATED PROTEIN 1B"/>
    <property type="match status" value="1"/>
</dbReference>
<dbReference type="CDD" id="cd00112">
    <property type="entry name" value="LDLa"/>
    <property type="match status" value="4"/>
</dbReference>
<evidence type="ECO:0000256" key="11">
    <source>
        <dbReference type="PROSITE-ProRule" id="PRU00090"/>
    </source>
</evidence>
<reference evidence="16" key="1">
    <citation type="journal article" date="2017" name="PLoS ONE">
        <title>Caste-, sex-, and age-dependent expression of immune-related genes in a Japanese subterranean termite, Reticulitermes speratus.</title>
        <authorList>
            <person name="Mitaka Y."/>
            <person name="Kobayashi K."/>
            <person name="Matsuura K."/>
        </authorList>
    </citation>
    <scope>NUCLEOTIDE SEQUENCE</scope>
    <source>
        <tissue evidence="16">Whole body</tissue>
    </source>
</reference>
<evidence type="ECO:0000256" key="13">
    <source>
        <dbReference type="SAM" id="MobiDB-lite"/>
    </source>
</evidence>
<keyword evidence="6 14" id="KW-1133">Transmembrane helix</keyword>
<evidence type="ECO:0000256" key="1">
    <source>
        <dbReference type="ARBA" id="ARBA00004401"/>
    </source>
</evidence>
<keyword evidence="9 16" id="KW-0675">Receptor</keyword>
<keyword evidence="10" id="KW-0325">Glycoprotein</keyword>
<feature type="disulfide bond" evidence="12">
    <location>
        <begin position="426"/>
        <end position="441"/>
    </location>
</feature>
<dbReference type="InterPro" id="IPR023415">
    <property type="entry name" value="LDLR_class-A_CS"/>
</dbReference>
<evidence type="ECO:0000256" key="14">
    <source>
        <dbReference type="SAM" id="Phobius"/>
    </source>
</evidence>
<name>A0A1V1FTH6_9NEOP</name>
<evidence type="ECO:0000256" key="9">
    <source>
        <dbReference type="ARBA" id="ARBA00023170"/>
    </source>
</evidence>
<dbReference type="SUPFAM" id="SSF57424">
    <property type="entry name" value="LDL receptor-like module"/>
    <property type="match status" value="4"/>
</dbReference>
<evidence type="ECO:0000313" key="16">
    <source>
        <dbReference type="EMBL" id="BAX07405.1"/>
    </source>
</evidence>
<comment type="subcellular location">
    <subcellularLocation>
        <location evidence="1">Cell membrane</location>
        <topology evidence="1">Single-pass type II membrane protein</topology>
    </subcellularLocation>
</comment>
<feature type="disulfide bond" evidence="12">
    <location>
        <begin position="543"/>
        <end position="555"/>
    </location>
</feature>
<feature type="disulfide bond" evidence="12">
    <location>
        <begin position="550"/>
        <end position="568"/>
    </location>
</feature>
<feature type="disulfide bond" evidence="12">
    <location>
        <begin position="562"/>
        <end position="577"/>
    </location>
</feature>
<dbReference type="SMART" id="SM00063">
    <property type="entry name" value="FRI"/>
    <property type="match status" value="1"/>
</dbReference>
<keyword evidence="4" id="KW-0677">Repeat</keyword>
<evidence type="ECO:0000256" key="4">
    <source>
        <dbReference type="ARBA" id="ARBA00022737"/>
    </source>
</evidence>
<dbReference type="Pfam" id="PF00057">
    <property type="entry name" value="Ldl_recept_a"/>
    <property type="match status" value="4"/>
</dbReference>
<dbReference type="SMART" id="SM00192">
    <property type="entry name" value="LDLa"/>
    <property type="match status" value="4"/>
</dbReference>
<dbReference type="GO" id="GO:0043235">
    <property type="term" value="C:receptor complex"/>
    <property type="evidence" value="ECO:0007669"/>
    <property type="project" value="TreeGrafter"/>
</dbReference>
<dbReference type="PROSITE" id="PS01209">
    <property type="entry name" value="LDLRA_1"/>
    <property type="match status" value="1"/>
</dbReference>
<feature type="compositionally biased region" description="Polar residues" evidence="13">
    <location>
        <begin position="249"/>
        <end position="266"/>
    </location>
</feature>
<dbReference type="PRINTS" id="PR00261">
    <property type="entry name" value="LDLRECEPTOR"/>
</dbReference>
<dbReference type="AlphaFoldDB" id="A0A1V1FTH6"/>
<keyword evidence="8 12" id="KW-1015">Disulfide bond</keyword>
<dbReference type="GO" id="GO:0005886">
    <property type="term" value="C:plasma membrane"/>
    <property type="evidence" value="ECO:0007669"/>
    <property type="project" value="UniProtKB-SubCell"/>
</dbReference>
<dbReference type="InterPro" id="IPR036790">
    <property type="entry name" value="Frizzled_dom_sf"/>
</dbReference>
<evidence type="ECO:0000256" key="10">
    <source>
        <dbReference type="ARBA" id="ARBA00023180"/>
    </source>
</evidence>
<feature type="region of interest" description="Disordered" evidence="13">
    <location>
        <begin position="240"/>
        <end position="266"/>
    </location>
</feature>
<feature type="disulfide bond" evidence="12">
    <location>
        <begin position="407"/>
        <end position="419"/>
    </location>
</feature>
<feature type="disulfide bond" evidence="11">
    <location>
        <begin position="332"/>
        <end position="370"/>
    </location>
</feature>
<evidence type="ECO:0000256" key="3">
    <source>
        <dbReference type="ARBA" id="ARBA00022729"/>
    </source>
</evidence>
<dbReference type="PANTHER" id="PTHR22722">
    <property type="entry name" value="LOW-DENSITY LIPOPROTEIN RECEPTOR-RELATED PROTEIN 2-RELATED"/>
    <property type="match status" value="1"/>
</dbReference>
<feature type="domain" description="FZ" evidence="15">
    <location>
        <begin position="281"/>
        <end position="401"/>
    </location>
</feature>
<dbReference type="InterPro" id="IPR002172">
    <property type="entry name" value="LDrepeatLR_classA_rpt"/>
</dbReference>
<proteinExistence type="evidence at transcript level"/>
<dbReference type="InterPro" id="IPR051221">
    <property type="entry name" value="LDLR-related"/>
</dbReference>
<evidence type="ECO:0000256" key="12">
    <source>
        <dbReference type="PROSITE-ProRule" id="PRU00124"/>
    </source>
</evidence>
<dbReference type="Gene3D" id="1.10.2000.10">
    <property type="entry name" value="Frizzled cysteine-rich domain"/>
    <property type="match status" value="1"/>
</dbReference>
<evidence type="ECO:0000259" key="15">
    <source>
        <dbReference type="PROSITE" id="PS50038"/>
    </source>
</evidence>
<evidence type="ECO:0000256" key="6">
    <source>
        <dbReference type="ARBA" id="ARBA00022989"/>
    </source>
</evidence>
<feature type="disulfide bond" evidence="12">
    <location>
        <begin position="414"/>
        <end position="432"/>
    </location>
</feature>
<dbReference type="EMBL" id="FX985392">
    <property type="protein sequence ID" value="BAX07405.1"/>
    <property type="molecule type" value="mRNA"/>
</dbReference>
<dbReference type="PROSITE" id="PS50038">
    <property type="entry name" value="FZ"/>
    <property type="match status" value="1"/>
</dbReference>